<evidence type="ECO:0000256" key="8">
    <source>
        <dbReference type="SAM" id="MobiDB-lite"/>
    </source>
</evidence>
<dbReference type="GO" id="GO:0000301">
    <property type="term" value="P:retrograde transport, vesicle recycling within Golgi"/>
    <property type="evidence" value="ECO:0007669"/>
    <property type="project" value="TreeGrafter"/>
</dbReference>
<comment type="subcellular location">
    <subcellularLocation>
        <location evidence="1">Golgi apparatus membrane</location>
        <topology evidence="1">Single-pass membrane protein</topology>
    </subcellularLocation>
</comment>
<proteinExistence type="predicted"/>
<reference evidence="10" key="1">
    <citation type="submission" date="2021-01" db="EMBL/GenBank/DDBJ databases">
        <authorList>
            <person name="Corre E."/>
            <person name="Pelletier E."/>
            <person name="Niang G."/>
            <person name="Scheremetjew M."/>
            <person name="Finn R."/>
            <person name="Kale V."/>
            <person name="Holt S."/>
            <person name="Cochrane G."/>
            <person name="Meng A."/>
            <person name="Brown T."/>
            <person name="Cohen L."/>
        </authorList>
    </citation>
    <scope>NUCLEOTIDE SEQUENCE</scope>
    <source>
        <strain evidence="10">SAG 36.94</strain>
    </source>
</reference>
<gene>
    <name evidence="10" type="ORF">CCAE0312_LOCUS9477</name>
</gene>
<evidence type="ECO:0000313" key="10">
    <source>
        <dbReference type="EMBL" id="CAD9237378.1"/>
    </source>
</evidence>
<dbReference type="PANTHER" id="PTHR13815:SF7">
    <property type="entry name" value="GOLGIN SUBFAMILY A MEMBER 5"/>
    <property type="match status" value="1"/>
</dbReference>
<dbReference type="GO" id="GO:0031985">
    <property type="term" value="C:Golgi cisterna"/>
    <property type="evidence" value="ECO:0007669"/>
    <property type="project" value="TreeGrafter"/>
</dbReference>
<dbReference type="GO" id="GO:0007030">
    <property type="term" value="P:Golgi organization"/>
    <property type="evidence" value="ECO:0007669"/>
    <property type="project" value="InterPro"/>
</dbReference>
<evidence type="ECO:0000256" key="2">
    <source>
        <dbReference type="ARBA" id="ARBA00022692"/>
    </source>
</evidence>
<organism evidence="10">
    <name type="scientific">Compsopogon caeruleus</name>
    <dbReference type="NCBI Taxonomy" id="31354"/>
    <lineage>
        <taxon>Eukaryota</taxon>
        <taxon>Rhodophyta</taxon>
        <taxon>Compsopogonophyceae</taxon>
        <taxon>Compsopogonales</taxon>
        <taxon>Compsopogonaceae</taxon>
        <taxon>Compsopogon</taxon>
    </lineage>
</organism>
<evidence type="ECO:0000256" key="9">
    <source>
        <dbReference type="SAM" id="Phobius"/>
    </source>
</evidence>
<evidence type="ECO:0000256" key="6">
    <source>
        <dbReference type="ARBA" id="ARBA00023136"/>
    </source>
</evidence>
<feature type="coiled-coil region" evidence="7">
    <location>
        <begin position="374"/>
        <end position="411"/>
    </location>
</feature>
<keyword evidence="2 9" id="KW-0812">Transmembrane</keyword>
<evidence type="ECO:0000256" key="1">
    <source>
        <dbReference type="ARBA" id="ARBA00004194"/>
    </source>
</evidence>
<name>A0A7S1TID9_9RHOD</name>
<dbReference type="GO" id="GO:0000139">
    <property type="term" value="C:Golgi membrane"/>
    <property type="evidence" value="ECO:0007669"/>
    <property type="project" value="UniProtKB-SubCell"/>
</dbReference>
<dbReference type="PANTHER" id="PTHR13815">
    <property type="entry name" value="GOLGIN-84"/>
    <property type="match status" value="1"/>
</dbReference>
<evidence type="ECO:0000256" key="5">
    <source>
        <dbReference type="ARBA" id="ARBA00023054"/>
    </source>
</evidence>
<dbReference type="InterPro" id="IPR019177">
    <property type="entry name" value="Golgin_subfamily_A_member_5"/>
</dbReference>
<keyword evidence="6 9" id="KW-0472">Membrane</keyword>
<accession>A0A7S1TID9</accession>
<protein>
    <submittedName>
        <fullName evidence="10">Uncharacterized protein</fullName>
    </submittedName>
</protein>
<evidence type="ECO:0000256" key="7">
    <source>
        <dbReference type="SAM" id="Coils"/>
    </source>
</evidence>
<evidence type="ECO:0000256" key="3">
    <source>
        <dbReference type="ARBA" id="ARBA00022989"/>
    </source>
</evidence>
<evidence type="ECO:0000256" key="4">
    <source>
        <dbReference type="ARBA" id="ARBA00023034"/>
    </source>
</evidence>
<sequence>MEYVARALRQAEVFLEHVDDRVAQTQRRIAIETVTHGAIDVSDALGSTDLEGERNTRRDFTLAESKQVPLSASVEVDRVVGPLKEENDTLRARLGTVSDELEDLREERRELARNLKQAKALLEDLEESLKNRTVEIRNLEDAISREESRAAHGEEKIRRETASTKERVESKNRAHISLMEDLQTLIRQKQKQCLDIEEDMQGSRKRLEERRVLDSETAGEARREAAQAALHLEIEVRKHNETRYRIKEREEALEASAAEAAGSLAKLERRAEEERKRQSDAVDSLRSVERELQSIGLRRSAAWATVSNLEETLLRYEDCDDRESKTRLIEKQKEKIFSAKSAIEKRDLEISRLEGEAASLREVFRRASSSTNNKKREEGRLSSLENVQQQLKQMQKANEDKECQIEAVRGERKGLLHQLEAERKKSREAHAMVAGIGQGSGGIEDFMERGDSCRRDSFARFRPSRAWPELCRRVAVELDRVSVRLLILLRKDMMVRALIVSYLLFMHILMYALVHHIASRPDTAASPPVPKGAYIPTRLAGASMPTRPGMG</sequence>
<feature type="coiled-coil region" evidence="7">
    <location>
        <begin position="250"/>
        <end position="284"/>
    </location>
</feature>
<feature type="transmembrane region" description="Helical" evidence="9">
    <location>
        <begin position="493"/>
        <end position="514"/>
    </location>
</feature>
<keyword evidence="4" id="KW-0333">Golgi apparatus</keyword>
<keyword evidence="3 9" id="KW-1133">Transmembrane helix</keyword>
<keyword evidence="5 7" id="KW-0175">Coiled coil</keyword>
<dbReference type="AlphaFoldDB" id="A0A7S1TID9"/>
<dbReference type="EMBL" id="HBGH01017127">
    <property type="protein sequence ID" value="CAD9237378.1"/>
    <property type="molecule type" value="Transcribed_RNA"/>
</dbReference>
<feature type="region of interest" description="Disordered" evidence="8">
    <location>
        <begin position="145"/>
        <end position="169"/>
    </location>
</feature>